<dbReference type="EMBL" id="LBTX01000005">
    <property type="protein sequence ID" value="KKQ50479.1"/>
    <property type="molecule type" value="Genomic_DNA"/>
</dbReference>
<reference evidence="2 3" key="1">
    <citation type="journal article" date="2015" name="Nature">
        <title>rRNA introns, odd ribosomes, and small enigmatic genomes across a large radiation of phyla.</title>
        <authorList>
            <person name="Brown C.T."/>
            <person name="Hug L.A."/>
            <person name="Thomas B.C."/>
            <person name="Sharon I."/>
            <person name="Castelle C.J."/>
            <person name="Singh A."/>
            <person name="Wilkins M.J."/>
            <person name="Williams K.H."/>
            <person name="Banfield J.F."/>
        </authorList>
    </citation>
    <scope>NUCLEOTIDE SEQUENCE [LARGE SCALE GENOMIC DNA]</scope>
</reference>
<evidence type="ECO:0000313" key="3">
    <source>
        <dbReference type="Proteomes" id="UP000034231"/>
    </source>
</evidence>
<keyword evidence="1" id="KW-0812">Transmembrane</keyword>
<organism evidence="2 3">
    <name type="scientific">Candidatus Shapirobacteria bacterium GW2011_GWE1_38_10</name>
    <dbReference type="NCBI Taxonomy" id="1618488"/>
    <lineage>
        <taxon>Bacteria</taxon>
        <taxon>Candidatus Shapironibacteriota</taxon>
    </lineage>
</organism>
<evidence type="ECO:0000256" key="1">
    <source>
        <dbReference type="SAM" id="Phobius"/>
    </source>
</evidence>
<feature type="transmembrane region" description="Helical" evidence="1">
    <location>
        <begin position="166"/>
        <end position="184"/>
    </location>
</feature>
<feature type="transmembrane region" description="Helical" evidence="1">
    <location>
        <begin position="7"/>
        <end position="25"/>
    </location>
</feature>
<dbReference type="Proteomes" id="UP000034231">
    <property type="component" value="Unassembled WGS sequence"/>
</dbReference>
<gene>
    <name evidence="2" type="ORF">US68_C0005G0046</name>
</gene>
<evidence type="ECO:0000313" key="2">
    <source>
        <dbReference type="EMBL" id="KKQ50479.1"/>
    </source>
</evidence>
<feature type="transmembrane region" description="Helical" evidence="1">
    <location>
        <begin position="99"/>
        <end position="121"/>
    </location>
</feature>
<feature type="transmembrane region" description="Helical" evidence="1">
    <location>
        <begin position="31"/>
        <end position="57"/>
    </location>
</feature>
<comment type="caution">
    <text evidence="2">The sequence shown here is derived from an EMBL/GenBank/DDBJ whole genome shotgun (WGS) entry which is preliminary data.</text>
</comment>
<name>A0A0G0KMT6_9BACT</name>
<dbReference type="AlphaFoldDB" id="A0A0G0KMT6"/>
<proteinExistence type="predicted"/>
<sequence>MKQELKNHLLPLFAIFLVVSLLWLFQKVVWYNYVFLFFGFLWGSFFLDIDHLIYWFYLEPNLDESHLAKTAWKKGDFKSLLKLLETTHSHHTSLIFHHYFFQIIITLISFFVFTSSSNIFAKAFLLAVNLHLLTDEIKDFSRDPSHLKLWLFARENKQLPTDSLKYYLLTFLVINLFFTIFLISSR</sequence>
<protein>
    <submittedName>
        <fullName evidence="2">Uncharacterized protein</fullName>
    </submittedName>
</protein>
<keyword evidence="1" id="KW-1133">Transmembrane helix</keyword>
<accession>A0A0G0KMT6</accession>
<keyword evidence="1" id="KW-0472">Membrane</keyword>